<evidence type="ECO:0000313" key="2">
    <source>
        <dbReference type="Proteomes" id="UP001194468"/>
    </source>
</evidence>
<sequence>MRGFFLANEVVSRRTLTSTPALRKSAILVNGTYPGKLVQTTENIRRPGWSGSYDGPGRFLGSG</sequence>
<gene>
    <name evidence="1" type="ORF">L210DRAFT_3575795</name>
</gene>
<proteinExistence type="predicted"/>
<protein>
    <submittedName>
        <fullName evidence="1">Uncharacterized protein</fullName>
    </submittedName>
</protein>
<comment type="caution">
    <text evidence="1">The sequence shown here is derived from an EMBL/GenBank/DDBJ whole genome shotgun (WGS) entry which is preliminary data.</text>
</comment>
<dbReference type="AlphaFoldDB" id="A0AAD4G7B9"/>
<organism evidence="1 2">
    <name type="scientific">Boletus edulis BED1</name>
    <dbReference type="NCBI Taxonomy" id="1328754"/>
    <lineage>
        <taxon>Eukaryota</taxon>
        <taxon>Fungi</taxon>
        <taxon>Dikarya</taxon>
        <taxon>Basidiomycota</taxon>
        <taxon>Agaricomycotina</taxon>
        <taxon>Agaricomycetes</taxon>
        <taxon>Agaricomycetidae</taxon>
        <taxon>Boletales</taxon>
        <taxon>Boletineae</taxon>
        <taxon>Boletaceae</taxon>
        <taxon>Boletoideae</taxon>
        <taxon>Boletus</taxon>
    </lineage>
</organism>
<reference evidence="1" key="1">
    <citation type="submission" date="2019-10" db="EMBL/GenBank/DDBJ databases">
        <authorList>
            <consortium name="DOE Joint Genome Institute"/>
            <person name="Kuo A."/>
            <person name="Miyauchi S."/>
            <person name="Kiss E."/>
            <person name="Drula E."/>
            <person name="Kohler A."/>
            <person name="Sanchez-Garcia M."/>
            <person name="Andreopoulos B."/>
            <person name="Barry K.W."/>
            <person name="Bonito G."/>
            <person name="Buee M."/>
            <person name="Carver A."/>
            <person name="Chen C."/>
            <person name="Cichocki N."/>
            <person name="Clum A."/>
            <person name="Culley D."/>
            <person name="Crous P.W."/>
            <person name="Fauchery L."/>
            <person name="Girlanda M."/>
            <person name="Hayes R."/>
            <person name="Keri Z."/>
            <person name="LaButti K."/>
            <person name="Lipzen A."/>
            <person name="Lombard V."/>
            <person name="Magnuson J."/>
            <person name="Maillard F."/>
            <person name="Morin E."/>
            <person name="Murat C."/>
            <person name="Nolan M."/>
            <person name="Ohm R."/>
            <person name="Pangilinan J."/>
            <person name="Pereira M."/>
            <person name="Perotto S."/>
            <person name="Peter M."/>
            <person name="Riley R."/>
            <person name="Sitrit Y."/>
            <person name="Stielow B."/>
            <person name="Szollosi G."/>
            <person name="Zifcakova L."/>
            <person name="Stursova M."/>
            <person name="Spatafora J.W."/>
            <person name="Tedersoo L."/>
            <person name="Vaario L.-M."/>
            <person name="Yamada A."/>
            <person name="Yan M."/>
            <person name="Wang P."/>
            <person name="Xu J."/>
            <person name="Bruns T."/>
            <person name="Baldrian P."/>
            <person name="Vilgalys R."/>
            <person name="Henrissat B."/>
            <person name="Grigoriev I.V."/>
            <person name="Hibbett D."/>
            <person name="Nagy L.G."/>
            <person name="Martin F.M."/>
        </authorList>
    </citation>
    <scope>NUCLEOTIDE SEQUENCE</scope>
    <source>
        <strain evidence="1">BED1</strain>
    </source>
</reference>
<dbReference type="Proteomes" id="UP001194468">
    <property type="component" value="Unassembled WGS sequence"/>
</dbReference>
<reference evidence="1" key="2">
    <citation type="journal article" date="2020" name="Nat. Commun.">
        <title>Large-scale genome sequencing of mycorrhizal fungi provides insights into the early evolution of symbiotic traits.</title>
        <authorList>
            <person name="Miyauchi S."/>
            <person name="Kiss E."/>
            <person name="Kuo A."/>
            <person name="Drula E."/>
            <person name="Kohler A."/>
            <person name="Sanchez-Garcia M."/>
            <person name="Morin E."/>
            <person name="Andreopoulos B."/>
            <person name="Barry K.W."/>
            <person name="Bonito G."/>
            <person name="Buee M."/>
            <person name="Carver A."/>
            <person name="Chen C."/>
            <person name="Cichocki N."/>
            <person name="Clum A."/>
            <person name="Culley D."/>
            <person name="Crous P.W."/>
            <person name="Fauchery L."/>
            <person name="Girlanda M."/>
            <person name="Hayes R.D."/>
            <person name="Keri Z."/>
            <person name="LaButti K."/>
            <person name="Lipzen A."/>
            <person name="Lombard V."/>
            <person name="Magnuson J."/>
            <person name="Maillard F."/>
            <person name="Murat C."/>
            <person name="Nolan M."/>
            <person name="Ohm R.A."/>
            <person name="Pangilinan J."/>
            <person name="Pereira M.F."/>
            <person name="Perotto S."/>
            <person name="Peter M."/>
            <person name="Pfister S."/>
            <person name="Riley R."/>
            <person name="Sitrit Y."/>
            <person name="Stielow J.B."/>
            <person name="Szollosi G."/>
            <person name="Zifcakova L."/>
            <person name="Stursova M."/>
            <person name="Spatafora J.W."/>
            <person name="Tedersoo L."/>
            <person name="Vaario L.M."/>
            <person name="Yamada A."/>
            <person name="Yan M."/>
            <person name="Wang P."/>
            <person name="Xu J."/>
            <person name="Bruns T."/>
            <person name="Baldrian P."/>
            <person name="Vilgalys R."/>
            <person name="Dunand C."/>
            <person name="Henrissat B."/>
            <person name="Grigoriev I.V."/>
            <person name="Hibbett D."/>
            <person name="Nagy L.G."/>
            <person name="Martin F.M."/>
        </authorList>
    </citation>
    <scope>NUCLEOTIDE SEQUENCE</scope>
    <source>
        <strain evidence="1">BED1</strain>
    </source>
</reference>
<keyword evidence="2" id="KW-1185">Reference proteome</keyword>
<accession>A0AAD4G7B9</accession>
<dbReference type="EMBL" id="WHUW01000163">
    <property type="protein sequence ID" value="KAF8420006.1"/>
    <property type="molecule type" value="Genomic_DNA"/>
</dbReference>
<evidence type="ECO:0000313" key="1">
    <source>
        <dbReference type="EMBL" id="KAF8420006.1"/>
    </source>
</evidence>
<name>A0AAD4G7B9_BOLED</name>